<name>A0ABN6T167_9MOLU</name>
<protein>
    <submittedName>
        <fullName evidence="1">Uncharacterized protein</fullName>
    </submittedName>
</protein>
<dbReference type="RefSeq" id="WP_281748718.1">
    <property type="nucleotide sequence ID" value="NZ_AP026933.1"/>
</dbReference>
<dbReference type="Proteomes" id="UP001163387">
    <property type="component" value="Chromosome"/>
</dbReference>
<proteinExistence type="predicted"/>
<evidence type="ECO:0000313" key="1">
    <source>
        <dbReference type="EMBL" id="BDT05164.1"/>
    </source>
</evidence>
<keyword evidence="2" id="KW-1185">Reference proteome</keyword>
<reference evidence="1 2" key="1">
    <citation type="journal article" date="2022" name="Front. Microbiol.">
        <title>Male-killing mechanisms vary between Spiroplasma species.</title>
        <authorList>
            <person name="Arai H."/>
            <person name="Inoue M."/>
            <person name="Kageyama D."/>
        </authorList>
    </citation>
    <scope>NUCLEOTIDE SEQUENCE [LARGE SCALE GENOMIC DNA]</scope>
    <source>
        <strain evidence="2">sHm</strain>
    </source>
</reference>
<evidence type="ECO:0000313" key="2">
    <source>
        <dbReference type="Proteomes" id="UP001163387"/>
    </source>
</evidence>
<dbReference type="EMBL" id="AP026933">
    <property type="protein sequence ID" value="BDT05164.1"/>
    <property type="molecule type" value="Genomic_DNA"/>
</dbReference>
<gene>
    <name evidence="1" type="ORF">SHM_28100</name>
</gene>
<organism evidence="1 2">
    <name type="scientific">Spiroplasma ixodetis</name>
    <dbReference type="NCBI Taxonomy" id="2141"/>
    <lineage>
        <taxon>Bacteria</taxon>
        <taxon>Bacillati</taxon>
        <taxon>Mycoplasmatota</taxon>
        <taxon>Mollicutes</taxon>
        <taxon>Entomoplasmatales</taxon>
        <taxon>Spiroplasmataceae</taxon>
        <taxon>Spiroplasma</taxon>
    </lineage>
</organism>
<accession>A0ABN6T167</accession>
<sequence length="85" mass="10212">MTIKNHDQLTIENKMFLKDFFSLSSNWNQNQEQEIDKVANETRREIFKYYIPQTEVEIFKDKINLLDSSSIVSQTTIKRDYESNM</sequence>